<reference evidence="1 2" key="1">
    <citation type="submission" date="2020-08" db="EMBL/GenBank/DDBJ databases">
        <title>A Genomic Blueprint of the Chicken Gut Microbiome.</title>
        <authorList>
            <person name="Gilroy R."/>
            <person name="Ravi A."/>
            <person name="Getino M."/>
            <person name="Pursley I."/>
            <person name="Horton D.L."/>
            <person name="Alikhan N.-F."/>
            <person name="Baker D."/>
            <person name="Gharbi K."/>
            <person name="Hall N."/>
            <person name="Watson M."/>
            <person name="Adriaenssens E.M."/>
            <person name="Foster-Nyarko E."/>
            <person name="Jarju S."/>
            <person name="Secka A."/>
            <person name="Antonio M."/>
            <person name="Oren A."/>
            <person name="Chaudhuri R."/>
            <person name="La Ragione R.M."/>
            <person name="Hildebrand F."/>
            <person name="Pallen M.J."/>
        </authorList>
    </citation>
    <scope>NUCLEOTIDE SEQUENCE [LARGE SCALE GENOMIC DNA]</scope>
    <source>
        <strain evidence="1 2">Sa2CVA6</strain>
    </source>
</reference>
<protein>
    <submittedName>
        <fullName evidence="1">Uncharacterized protein</fullName>
    </submittedName>
</protein>
<dbReference type="Proteomes" id="UP000634919">
    <property type="component" value="Unassembled WGS sequence"/>
</dbReference>
<proteinExistence type="predicted"/>
<organism evidence="1 2">
    <name type="scientific">Comamonas avium</name>
    <dbReference type="NCBI Taxonomy" id="2762231"/>
    <lineage>
        <taxon>Bacteria</taxon>
        <taxon>Pseudomonadati</taxon>
        <taxon>Pseudomonadota</taxon>
        <taxon>Betaproteobacteria</taxon>
        <taxon>Burkholderiales</taxon>
        <taxon>Comamonadaceae</taxon>
        <taxon>Comamonas</taxon>
    </lineage>
</organism>
<name>A0ABR8SF67_9BURK</name>
<keyword evidence="2" id="KW-1185">Reference proteome</keyword>
<accession>A0ABR8SF67</accession>
<dbReference type="RefSeq" id="WP_191724458.1">
    <property type="nucleotide sequence ID" value="NZ_JACSQK010000009.1"/>
</dbReference>
<gene>
    <name evidence="1" type="ORF">H9646_16325</name>
</gene>
<comment type="caution">
    <text evidence="1">The sequence shown here is derived from an EMBL/GenBank/DDBJ whole genome shotgun (WGS) entry which is preliminary data.</text>
</comment>
<evidence type="ECO:0000313" key="1">
    <source>
        <dbReference type="EMBL" id="MBD7962038.1"/>
    </source>
</evidence>
<dbReference type="EMBL" id="JACSQK010000009">
    <property type="protein sequence ID" value="MBD7962038.1"/>
    <property type="molecule type" value="Genomic_DNA"/>
</dbReference>
<evidence type="ECO:0000313" key="2">
    <source>
        <dbReference type="Proteomes" id="UP000634919"/>
    </source>
</evidence>
<sequence>MQQRHSGFRKAIDKGFFSYLGEKMIKMNKKMINLINKTNHAGSQLPKELEDLIDQGFVEEDGCFFIFSQFEKMTNASKSNFQDKTGHECFINSIHIDDFVKKDYIINSLLFVNSIFCKLPADKNKIKAIVVADDAGALVKIHSIREGEFWIDDNLDEYADAVFTAEFIDIFEISKIIESRSRI</sequence>